<proteinExistence type="predicted"/>
<accession>A0A918YRZ5</accession>
<evidence type="ECO:0000256" key="1">
    <source>
        <dbReference type="SAM" id="MobiDB-lite"/>
    </source>
</evidence>
<evidence type="ECO:0000256" key="2">
    <source>
        <dbReference type="SAM" id="SignalP"/>
    </source>
</evidence>
<comment type="caution">
    <text evidence="4">The sequence shown here is derived from an EMBL/GenBank/DDBJ whole genome shotgun (WGS) entry which is preliminary data.</text>
</comment>
<organism evidence="4 5">
    <name type="scientific">Streptomyces alanosinicus</name>
    <dbReference type="NCBI Taxonomy" id="68171"/>
    <lineage>
        <taxon>Bacteria</taxon>
        <taxon>Bacillati</taxon>
        <taxon>Actinomycetota</taxon>
        <taxon>Actinomycetes</taxon>
        <taxon>Kitasatosporales</taxon>
        <taxon>Streptomycetaceae</taxon>
        <taxon>Streptomyces</taxon>
    </lineage>
</organism>
<feature type="domain" description="Glycine-rich" evidence="3">
    <location>
        <begin position="43"/>
        <end position="261"/>
    </location>
</feature>
<evidence type="ECO:0000313" key="4">
    <source>
        <dbReference type="EMBL" id="GHE12968.1"/>
    </source>
</evidence>
<evidence type="ECO:0000259" key="3">
    <source>
        <dbReference type="Pfam" id="PF21722"/>
    </source>
</evidence>
<feature type="signal peptide" evidence="2">
    <location>
        <begin position="1"/>
        <end position="27"/>
    </location>
</feature>
<feature type="region of interest" description="Disordered" evidence="1">
    <location>
        <begin position="178"/>
        <end position="250"/>
    </location>
</feature>
<feature type="chain" id="PRO_5036765835" description="Glycine-rich domain-containing protein" evidence="2">
    <location>
        <begin position="28"/>
        <end position="266"/>
    </location>
</feature>
<reference evidence="4" key="2">
    <citation type="submission" date="2020-09" db="EMBL/GenBank/DDBJ databases">
        <authorList>
            <person name="Sun Q."/>
            <person name="Ohkuma M."/>
        </authorList>
    </citation>
    <scope>NUCLEOTIDE SEQUENCE</scope>
    <source>
        <strain evidence="4">JCM 4714</strain>
    </source>
</reference>
<keyword evidence="2" id="KW-0732">Signal</keyword>
<gene>
    <name evidence="4" type="ORF">GCM10010339_78390</name>
</gene>
<feature type="compositionally biased region" description="Gly residues" evidence="1">
    <location>
        <begin position="227"/>
        <end position="238"/>
    </location>
</feature>
<dbReference type="Proteomes" id="UP000655443">
    <property type="component" value="Unassembled WGS sequence"/>
</dbReference>
<sequence length="266" mass="25070">MDSRLARAMAASSAVLLAVCGVADAHAQPKAPGEQQTKTYAAPGTFTFKVPDGVTKISVAAVGGGGGGGGGGGAYTPAFTKGGGGGGGGSAGAVVSCDLDVTSGSALNLSVGIGGKGGGGGTGGWIPTAGGEGGGGVKSTVDVDGSRKVSADWAFGGEGAYRGSYGGYGGKAQGIGEARKSECDGSNPTLLDGRKGKDGGNGDSNRGGWGGGRGFSPRTLGTCDLAGQGGEGGKGGDVADGPSNDGWKGVDGQPGCIVLAYTTNSA</sequence>
<dbReference type="AlphaFoldDB" id="A0A918YRZ5"/>
<dbReference type="RefSeq" id="WP_189958366.1">
    <property type="nucleotide sequence ID" value="NZ_BMVG01000037.1"/>
</dbReference>
<reference evidence="4" key="1">
    <citation type="journal article" date="2014" name="Int. J. Syst. Evol. Microbiol.">
        <title>Complete genome sequence of Corynebacterium casei LMG S-19264T (=DSM 44701T), isolated from a smear-ripened cheese.</title>
        <authorList>
            <consortium name="US DOE Joint Genome Institute (JGI-PGF)"/>
            <person name="Walter F."/>
            <person name="Albersmeier A."/>
            <person name="Kalinowski J."/>
            <person name="Ruckert C."/>
        </authorList>
    </citation>
    <scope>NUCLEOTIDE SEQUENCE</scope>
    <source>
        <strain evidence="4">JCM 4714</strain>
    </source>
</reference>
<dbReference type="EMBL" id="BMVG01000037">
    <property type="protein sequence ID" value="GHE12968.1"/>
    <property type="molecule type" value="Genomic_DNA"/>
</dbReference>
<keyword evidence="5" id="KW-1185">Reference proteome</keyword>
<evidence type="ECO:0000313" key="5">
    <source>
        <dbReference type="Proteomes" id="UP000655443"/>
    </source>
</evidence>
<name>A0A918YRZ5_9ACTN</name>
<feature type="compositionally biased region" description="Gly residues" evidence="1">
    <location>
        <begin position="201"/>
        <end position="214"/>
    </location>
</feature>
<protein>
    <recommendedName>
        <fullName evidence="3">Glycine-rich domain-containing protein</fullName>
    </recommendedName>
</protein>
<dbReference type="InterPro" id="IPR049304">
    <property type="entry name" value="Gly_rich_dom"/>
</dbReference>
<dbReference type="Pfam" id="PF21722">
    <property type="entry name" value="Gly_rich_2"/>
    <property type="match status" value="1"/>
</dbReference>